<evidence type="ECO:0000259" key="2">
    <source>
        <dbReference type="Pfam" id="PF24803"/>
    </source>
</evidence>
<dbReference type="AlphaFoldDB" id="A0A8H6JWX0"/>
<reference evidence="3" key="1">
    <citation type="journal article" date="2020" name="Phytopathology">
        <title>Genome Sequence Resources of Colletotrichum truncatum, C. plurivorum, C. musicola, and C. sojae: Four Species Pathogenic to Soybean (Glycine max).</title>
        <authorList>
            <person name="Rogerio F."/>
            <person name="Boufleur T.R."/>
            <person name="Ciampi-Guillardi M."/>
            <person name="Sukno S.A."/>
            <person name="Thon M.R."/>
            <person name="Massola Junior N.S."/>
            <person name="Baroncelli R."/>
        </authorList>
    </citation>
    <scope>NUCLEOTIDE SEQUENCE</scope>
    <source>
        <strain evidence="3">LFN00145</strain>
    </source>
</reference>
<gene>
    <name evidence="3" type="ORF">CPLU01_12704</name>
</gene>
<comment type="caution">
    <text evidence="3">The sequence shown here is derived from an EMBL/GenBank/DDBJ whole genome shotgun (WGS) entry which is preliminary data.</text>
</comment>
<dbReference type="EMBL" id="WIGO01000269">
    <property type="protein sequence ID" value="KAF6820615.1"/>
    <property type="molecule type" value="Genomic_DNA"/>
</dbReference>
<feature type="transmembrane region" description="Helical" evidence="1">
    <location>
        <begin position="54"/>
        <end position="73"/>
    </location>
</feature>
<proteinExistence type="predicted"/>
<dbReference type="PANTHER" id="PTHR37019">
    <property type="entry name" value="CHROMOSOME 1, WHOLE GENOME SHOTGUN SEQUENCE"/>
    <property type="match status" value="1"/>
</dbReference>
<evidence type="ECO:0000313" key="4">
    <source>
        <dbReference type="Proteomes" id="UP000654918"/>
    </source>
</evidence>
<name>A0A8H6JWX0_9PEZI</name>
<feature type="transmembrane region" description="Helical" evidence="1">
    <location>
        <begin position="12"/>
        <end position="31"/>
    </location>
</feature>
<organism evidence="3 4">
    <name type="scientific">Colletotrichum plurivorum</name>
    <dbReference type="NCBI Taxonomy" id="2175906"/>
    <lineage>
        <taxon>Eukaryota</taxon>
        <taxon>Fungi</taxon>
        <taxon>Dikarya</taxon>
        <taxon>Ascomycota</taxon>
        <taxon>Pezizomycotina</taxon>
        <taxon>Sordariomycetes</taxon>
        <taxon>Hypocreomycetidae</taxon>
        <taxon>Glomerellales</taxon>
        <taxon>Glomerellaceae</taxon>
        <taxon>Colletotrichum</taxon>
        <taxon>Colletotrichum orchidearum species complex</taxon>
    </lineage>
</organism>
<dbReference type="InterPro" id="IPR056121">
    <property type="entry name" value="DUF7704"/>
</dbReference>
<protein>
    <recommendedName>
        <fullName evidence="2">DUF7704 domain-containing protein</fullName>
    </recommendedName>
</protein>
<accession>A0A8H6JWX0</accession>
<keyword evidence="4" id="KW-1185">Reference proteome</keyword>
<feature type="transmembrane region" description="Helical" evidence="1">
    <location>
        <begin position="120"/>
        <end position="142"/>
    </location>
</feature>
<dbReference type="Proteomes" id="UP000654918">
    <property type="component" value="Unassembled WGS sequence"/>
</dbReference>
<feature type="transmembrane region" description="Helical" evidence="1">
    <location>
        <begin position="80"/>
        <end position="100"/>
    </location>
</feature>
<keyword evidence="1" id="KW-1133">Transmembrane helix</keyword>
<sequence>MTTRIPAIYKAVFLYWDPPCSLWGAYMSFFARDYMLDTYFLGTRPARDGAHDLLLYQGGGAMVSNAILNGVLLRYTDDVGVWKLVQAGILAIDLALLAGVYEVFGAQGRLSPWMWQPADWVGIVITVSVTIARVSFIAGLGLEETKKKSGKKA</sequence>
<dbReference type="PANTHER" id="PTHR37019:SF1">
    <property type="entry name" value="EXPERA DOMAIN-CONTAINING PROTEIN"/>
    <property type="match status" value="1"/>
</dbReference>
<dbReference type="Pfam" id="PF24803">
    <property type="entry name" value="DUF7704"/>
    <property type="match status" value="1"/>
</dbReference>
<keyword evidence="1" id="KW-0812">Transmembrane</keyword>
<feature type="domain" description="DUF7704" evidence="2">
    <location>
        <begin position="3"/>
        <end position="141"/>
    </location>
</feature>
<evidence type="ECO:0000256" key="1">
    <source>
        <dbReference type="SAM" id="Phobius"/>
    </source>
</evidence>
<keyword evidence="1" id="KW-0472">Membrane</keyword>
<evidence type="ECO:0000313" key="3">
    <source>
        <dbReference type="EMBL" id="KAF6820615.1"/>
    </source>
</evidence>